<organism evidence="1 2">
    <name type="scientific">Dovyalis caffra</name>
    <dbReference type="NCBI Taxonomy" id="77055"/>
    <lineage>
        <taxon>Eukaryota</taxon>
        <taxon>Viridiplantae</taxon>
        <taxon>Streptophyta</taxon>
        <taxon>Embryophyta</taxon>
        <taxon>Tracheophyta</taxon>
        <taxon>Spermatophyta</taxon>
        <taxon>Magnoliopsida</taxon>
        <taxon>eudicotyledons</taxon>
        <taxon>Gunneridae</taxon>
        <taxon>Pentapetalae</taxon>
        <taxon>rosids</taxon>
        <taxon>fabids</taxon>
        <taxon>Malpighiales</taxon>
        <taxon>Salicaceae</taxon>
        <taxon>Flacourtieae</taxon>
        <taxon>Dovyalis</taxon>
    </lineage>
</organism>
<dbReference type="AlphaFoldDB" id="A0AAV1SBU1"/>
<reference evidence="1 2" key="1">
    <citation type="submission" date="2024-01" db="EMBL/GenBank/DDBJ databases">
        <authorList>
            <person name="Waweru B."/>
        </authorList>
    </citation>
    <scope>NUCLEOTIDE SEQUENCE [LARGE SCALE GENOMIC DNA]</scope>
</reference>
<keyword evidence="2" id="KW-1185">Reference proteome</keyword>
<name>A0AAV1SBU1_9ROSI</name>
<evidence type="ECO:0000313" key="1">
    <source>
        <dbReference type="EMBL" id="CAK7348846.1"/>
    </source>
</evidence>
<evidence type="ECO:0000313" key="2">
    <source>
        <dbReference type="Proteomes" id="UP001314170"/>
    </source>
</evidence>
<proteinExistence type="predicted"/>
<sequence length="92" mass="10499">MTASAAVLWNKKQNARDVKQIQNIEGSTPVGSPQSWFYNADRELESVPHLSLLQATTVLYGERPDLKKKEPTMVVDIEVLVWVGWRRGFEKD</sequence>
<gene>
    <name evidence="1" type="ORF">DCAF_LOCUS21554</name>
</gene>
<protein>
    <submittedName>
        <fullName evidence="1">Uncharacterized protein</fullName>
    </submittedName>
</protein>
<comment type="caution">
    <text evidence="1">The sequence shown here is derived from an EMBL/GenBank/DDBJ whole genome shotgun (WGS) entry which is preliminary data.</text>
</comment>
<accession>A0AAV1SBU1</accession>
<dbReference type="EMBL" id="CAWUPB010001173">
    <property type="protein sequence ID" value="CAK7348846.1"/>
    <property type="molecule type" value="Genomic_DNA"/>
</dbReference>
<dbReference type="Proteomes" id="UP001314170">
    <property type="component" value="Unassembled WGS sequence"/>
</dbReference>